<evidence type="ECO:0000313" key="4">
    <source>
        <dbReference type="EMBL" id="BBJ53410.1"/>
    </source>
</evidence>
<dbReference type="InterPro" id="IPR012914">
    <property type="entry name" value="PucR_dom"/>
</dbReference>
<dbReference type="PANTHER" id="PTHR33744:SF1">
    <property type="entry name" value="DNA-BINDING TRANSCRIPTIONAL ACTIVATOR ADER"/>
    <property type="match status" value="1"/>
</dbReference>
<dbReference type="PANTHER" id="PTHR33744">
    <property type="entry name" value="CARBOHYDRATE DIACID REGULATOR"/>
    <property type="match status" value="1"/>
</dbReference>
<gene>
    <name evidence="4" type="ORF">SAVMC3_60390</name>
</gene>
<protein>
    <recommendedName>
        <fullName evidence="5">Regulatory protein</fullName>
    </recommendedName>
</protein>
<dbReference type="EMBL" id="AP019621">
    <property type="protein sequence ID" value="BBJ53410.1"/>
    <property type="molecule type" value="Genomic_DNA"/>
</dbReference>
<dbReference type="Pfam" id="PF15698">
    <property type="entry name" value="Phosphatase"/>
    <property type="match status" value="1"/>
</dbReference>
<dbReference type="InterPro" id="IPR042070">
    <property type="entry name" value="PucR_C-HTH_sf"/>
</dbReference>
<proteinExistence type="predicted"/>
<feature type="domain" description="Purine catabolism PurC-like" evidence="2">
    <location>
        <begin position="2"/>
        <end position="90"/>
    </location>
</feature>
<feature type="region of interest" description="Disordered" evidence="1">
    <location>
        <begin position="460"/>
        <end position="484"/>
    </location>
</feature>
<sequence length="749" mass="77650">MADPYPYLLGGELLLSAGVHIPEAAGSGTYFEDYVSRIVAAGGAALGFGLAPVHDTVPRALVAACDAYELPLLEVPPQTTFSGVARAVWQLMAQARLAELRRVTEAQRSLAAAAARPDPVPSVLRQLAQRVGGWAALYGPDGAELARAGRIPEAPDTPTAQALAELAAVVRPSEPSASPASPAPAPSPTPSSATDSVGGVHLAAYALGTGQGFVLGVASARRDSGDHTIASVAAVLLSLLTGEHQSGSGAARSAALVRLLLGAAPEAVAPLLGGERWVVVHARPVADGPAPDAVAASALGAALGSALVDAGGDVVRVLVPGDRAPAAQSGWTLGASVAVAPHEWAAADTQAARALARARATRSPLVRHGERPGLTDLVAPADAAAHARTLLAPVADTPALTETLRTWLSLHGSWDRTAVALSVHRNTVRQRITRCAALLGRTWTIRMCGWSCGSRCGTADGGPNQVTPVPGRGTPAPPGGAPRQNGPMPITGTPSRAELVDHLVRTRIAGDVATPRENNLSHYRKLANGDRNYWLGLELGDRWSDEQDVLAVMAERCGVNDDPEYRYGQDTIDPELTVDALDRMAARLRKAAAGRQRVLFATGHPGGLLDVHRATAAALRTAGCEIVVIPEGLQTDEGYVWQLADVAMLEHGASLWHTHSGEPMRAVLNGLERAGRPLPDLVVADHGWAGCAGQLGVDSVGYADCNDPALFLAESEGTVQVTVPLDDHVKSPRHYDPMTAYLLSGAGLA</sequence>
<dbReference type="Pfam" id="PF07905">
    <property type="entry name" value="PucR"/>
    <property type="match status" value="1"/>
</dbReference>
<feature type="domain" description="PucR C-terminal helix-turn-helix" evidence="3">
    <location>
        <begin position="400"/>
        <end position="443"/>
    </location>
</feature>
<dbReference type="InterPro" id="IPR051448">
    <property type="entry name" value="CdaR-like_regulators"/>
</dbReference>
<dbReference type="InterPro" id="IPR025736">
    <property type="entry name" value="PucR_C-HTH_dom"/>
</dbReference>
<evidence type="ECO:0008006" key="5">
    <source>
        <dbReference type="Google" id="ProtNLM"/>
    </source>
</evidence>
<evidence type="ECO:0000259" key="2">
    <source>
        <dbReference type="Pfam" id="PF07905"/>
    </source>
</evidence>
<evidence type="ECO:0000259" key="3">
    <source>
        <dbReference type="Pfam" id="PF13556"/>
    </source>
</evidence>
<dbReference type="AlphaFoldDB" id="A0A499VKI0"/>
<reference evidence="4" key="1">
    <citation type="submission" date="2019-04" db="EMBL/GenBank/DDBJ databases">
        <title>Draft genome sequences of Streptomyces avermitilis MC3.</title>
        <authorList>
            <person name="Komaki H."/>
            <person name="Tamura T."/>
            <person name="Hosoyama A."/>
        </authorList>
    </citation>
    <scope>NUCLEOTIDE SEQUENCE</scope>
    <source>
        <strain evidence="4">MC3</strain>
    </source>
</reference>
<accession>A0A499VKI0</accession>
<organism evidence="4">
    <name type="scientific">Streptomyces avermitilis</name>
    <dbReference type="NCBI Taxonomy" id="33903"/>
    <lineage>
        <taxon>Bacteria</taxon>
        <taxon>Bacillati</taxon>
        <taxon>Actinomycetota</taxon>
        <taxon>Actinomycetes</taxon>
        <taxon>Kitasatosporales</taxon>
        <taxon>Streptomycetaceae</taxon>
        <taxon>Streptomyces</taxon>
    </lineage>
</organism>
<evidence type="ECO:0000256" key="1">
    <source>
        <dbReference type="SAM" id="MobiDB-lite"/>
    </source>
</evidence>
<feature type="region of interest" description="Disordered" evidence="1">
    <location>
        <begin position="171"/>
        <end position="195"/>
    </location>
</feature>
<dbReference type="Gene3D" id="1.10.10.2840">
    <property type="entry name" value="PucR C-terminal helix-turn-helix domain"/>
    <property type="match status" value="1"/>
</dbReference>
<dbReference type="Pfam" id="PF13556">
    <property type="entry name" value="HTH_30"/>
    <property type="match status" value="1"/>
</dbReference>
<dbReference type="InterPro" id="IPR031423">
    <property type="entry name" value="Phosphatase_SCO2771"/>
</dbReference>
<name>A0A499VKI0_STRAX</name>